<keyword evidence="2" id="KW-1185">Reference proteome</keyword>
<dbReference type="AlphaFoldDB" id="A0A4R3KFP8"/>
<comment type="caution">
    <text evidence="1">The sequence shown here is derived from an EMBL/GenBank/DDBJ whole genome shotgun (WGS) entry which is preliminary data.</text>
</comment>
<sequence>MKVKLSGYYKLPQFPAPIEFDFDDVFDTTFMKKYTRYKNFSQFLNNGRFNISCQKDFEDLPEEKMNVYVAKTTKFVTWQEMIDFATDRYIKKSIGKAHL</sequence>
<protein>
    <submittedName>
        <fullName evidence="1">Uncharacterized protein</fullName>
    </submittedName>
</protein>
<dbReference type="EMBL" id="SMAA01000001">
    <property type="protein sequence ID" value="TCS82030.1"/>
    <property type="molecule type" value="Genomic_DNA"/>
</dbReference>
<organism evidence="1 2">
    <name type="scientific">Pectinatus cerevisiiphilus</name>
    <dbReference type="NCBI Taxonomy" id="86956"/>
    <lineage>
        <taxon>Bacteria</taxon>
        <taxon>Bacillati</taxon>
        <taxon>Bacillota</taxon>
        <taxon>Negativicutes</taxon>
        <taxon>Selenomonadales</taxon>
        <taxon>Selenomonadaceae</taxon>
        <taxon>Pectinatus</taxon>
    </lineage>
</organism>
<gene>
    <name evidence="1" type="ORF">EDC37_101202</name>
</gene>
<reference evidence="1 2" key="1">
    <citation type="submission" date="2019-03" db="EMBL/GenBank/DDBJ databases">
        <title>Genomic Encyclopedia of Type Strains, Phase IV (KMG-IV): sequencing the most valuable type-strain genomes for metagenomic binning, comparative biology and taxonomic classification.</title>
        <authorList>
            <person name="Goeker M."/>
        </authorList>
    </citation>
    <scope>NUCLEOTIDE SEQUENCE [LARGE SCALE GENOMIC DNA]</scope>
    <source>
        <strain evidence="1 2">DSM 20467</strain>
    </source>
</reference>
<dbReference type="RefSeq" id="WP_132546994.1">
    <property type="nucleotide sequence ID" value="NZ_SMAA01000001.1"/>
</dbReference>
<name>A0A4R3KFP8_9FIRM</name>
<dbReference type="Proteomes" id="UP000295188">
    <property type="component" value="Unassembled WGS sequence"/>
</dbReference>
<evidence type="ECO:0000313" key="2">
    <source>
        <dbReference type="Proteomes" id="UP000295188"/>
    </source>
</evidence>
<proteinExistence type="predicted"/>
<dbReference type="OrthoDB" id="2889017at2"/>
<accession>A0A4R3KFP8</accession>
<evidence type="ECO:0000313" key="1">
    <source>
        <dbReference type="EMBL" id="TCS82030.1"/>
    </source>
</evidence>